<evidence type="ECO:0000256" key="2">
    <source>
        <dbReference type="SAM" id="Phobius"/>
    </source>
</evidence>
<reference evidence="3 4" key="1">
    <citation type="submission" date="2023-06" db="EMBL/GenBank/DDBJ databases">
        <title>Cellulomonas sp. MW4 Whole genome sequence.</title>
        <authorList>
            <person name="Park S."/>
        </authorList>
    </citation>
    <scope>NUCLEOTIDE SEQUENCE [LARGE SCALE GENOMIC DNA]</scope>
    <source>
        <strain evidence="3 4">MW4</strain>
    </source>
</reference>
<dbReference type="RefSeq" id="WP_289456527.1">
    <property type="nucleotide sequence ID" value="NZ_JAUCGQ010000003.1"/>
</dbReference>
<keyword evidence="2" id="KW-0812">Transmembrane</keyword>
<gene>
    <name evidence="3" type="ORF">QRT04_15615</name>
</gene>
<name>A0ABT7SJK7_9CELL</name>
<keyword evidence="2" id="KW-1133">Transmembrane helix</keyword>
<evidence type="ECO:0000256" key="1">
    <source>
        <dbReference type="SAM" id="MobiDB-lite"/>
    </source>
</evidence>
<feature type="region of interest" description="Disordered" evidence="1">
    <location>
        <begin position="1"/>
        <end position="20"/>
    </location>
</feature>
<dbReference type="Pfam" id="PF10825">
    <property type="entry name" value="DUF2752"/>
    <property type="match status" value="1"/>
</dbReference>
<evidence type="ECO:0000313" key="4">
    <source>
        <dbReference type="Proteomes" id="UP001529338"/>
    </source>
</evidence>
<feature type="transmembrane region" description="Helical" evidence="2">
    <location>
        <begin position="91"/>
        <end position="108"/>
    </location>
</feature>
<organism evidence="3 4">
    <name type="scientific">Cellulomonas alba</name>
    <dbReference type="NCBI Taxonomy" id="3053467"/>
    <lineage>
        <taxon>Bacteria</taxon>
        <taxon>Bacillati</taxon>
        <taxon>Actinomycetota</taxon>
        <taxon>Actinomycetes</taxon>
        <taxon>Micrococcales</taxon>
        <taxon>Cellulomonadaceae</taxon>
        <taxon>Cellulomonas</taxon>
    </lineage>
</organism>
<dbReference type="InterPro" id="IPR021215">
    <property type="entry name" value="DUF2752"/>
</dbReference>
<keyword evidence="4" id="KW-1185">Reference proteome</keyword>
<protein>
    <submittedName>
        <fullName evidence="3">DUF2752 domain-containing protein</fullName>
    </submittedName>
</protein>
<dbReference type="Proteomes" id="UP001529338">
    <property type="component" value="Unassembled WGS sequence"/>
</dbReference>
<dbReference type="EMBL" id="JAUCGQ010000003">
    <property type="protein sequence ID" value="MDM7856365.1"/>
    <property type="molecule type" value="Genomic_DNA"/>
</dbReference>
<sequence length="149" mass="15503">MVTLDGPGSAPAVPRPGGSAGERLRSPLAAGAVTAAGTLLVALRSPYAPGSYGFCFFHELTGLWCPLCGGMRATHDLARGDVASAWGMNPLWVVLAPLVVVGWALWVVRRAQGRPAPTFPRAARWALAALVVAFGVLRNVPALAPWLAP</sequence>
<accession>A0ABT7SJK7</accession>
<proteinExistence type="predicted"/>
<feature type="transmembrane region" description="Helical" evidence="2">
    <location>
        <begin position="128"/>
        <end position="148"/>
    </location>
</feature>
<evidence type="ECO:0000313" key="3">
    <source>
        <dbReference type="EMBL" id="MDM7856365.1"/>
    </source>
</evidence>
<keyword evidence="2" id="KW-0472">Membrane</keyword>
<comment type="caution">
    <text evidence="3">The sequence shown here is derived from an EMBL/GenBank/DDBJ whole genome shotgun (WGS) entry which is preliminary data.</text>
</comment>